<accession>A0A9X6NIZ9</accession>
<gene>
    <name evidence="1" type="ORF">BV898_20325</name>
</gene>
<keyword evidence="2" id="KW-1185">Reference proteome</keyword>
<dbReference type="AlphaFoldDB" id="A0A9X6NIZ9"/>
<dbReference type="OrthoDB" id="71437at2759"/>
<dbReference type="Gene3D" id="2.130.10.10">
    <property type="entry name" value="YVTN repeat-like/Quinoprotein amine dehydrogenase"/>
    <property type="match status" value="1"/>
</dbReference>
<dbReference type="SUPFAM" id="SSF69322">
    <property type="entry name" value="Tricorn protease domain 2"/>
    <property type="match status" value="1"/>
</dbReference>
<dbReference type="Proteomes" id="UP000192578">
    <property type="component" value="Unassembled WGS sequence"/>
</dbReference>
<proteinExistence type="predicted"/>
<comment type="caution">
    <text evidence="1">The sequence shown here is derived from an EMBL/GenBank/DDBJ whole genome shotgun (WGS) entry which is preliminary data.</text>
</comment>
<dbReference type="InterPro" id="IPR015943">
    <property type="entry name" value="WD40/YVTN_repeat-like_dom_sf"/>
</dbReference>
<evidence type="ECO:0000313" key="2">
    <source>
        <dbReference type="Proteomes" id="UP000192578"/>
    </source>
</evidence>
<dbReference type="EMBL" id="MTYJ01000347">
    <property type="protein sequence ID" value="OWA53803.1"/>
    <property type="molecule type" value="Genomic_DNA"/>
</dbReference>
<name>A0A9X6NIZ9_HYPEX</name>
<feature type="non-terminal residue" evidence="1">
    <location>
        <position position="220"/>
    </location>
</feature>
<reference evidence="2" key="1">
    <citation type="submission" date="2017-01" db="EMBL/GenBank/DDBJ databases">
        <title>Comparative genomics of anhydrobiosis in the tardigrade Hypsibius dujardini.</title>
        <authorList>
            <person name="Yoshida Y."/>
            <person name="Koutsovoulos G."/>
            <person name="Laetsch D."/>
            <person name="Stevens L."/>
            <person name="Kumar S."/>
            <person name="Horikawa D."/>
            <person name="Ishino K."/>
            <person name="Komine S."/>
            <person name="Tomita M."/>
            <person name="Blaxter M."/>
            <person name="Arakawa K."/>
        </authorList>
    </citation>
    <scope>NUCLEOTIDE SEQUENCE [LARGE SCALE GENOMIC DNA]</scope>
    <source>
        <strain evidence="2">Z151</strain>
    </source>
</reference>
<organism evidence="1 2">
    <name type="scientific">Hypsibius exemplaris</name>
    <name type="common">Freshwater tardigrade</name>
    <dbReference type="NCBI Taxonomy" id="2072580"/>
    <lineage>
        <taxon>Eukaryota</taxon>
        <taxon>Metazoa</taxon>
        <taxon>Ecdysozoa</taxon>
        <taxon>Tardigrada</taxon>
        <taxon>Eutardigrada</taxon>
        <taxon>Parachela</taxon>
        <taxon>Hypsibioidea</taxon>
        <taxon>Hypsibiidae</taxon>
        <taxon>Hypsibius</taxon>
    </lineage>
</organism>
<sequence length="220" mass="24547">TGVVCTHAWQQDLIVVGTENAMLSLYDIRSPNSFIAKIFTEFDSGIENDVQMNCGFVYSAGITGNRRTIRQYDLRTLQLAAEAMVPDIGASQRGLREYLAATSLHEGQYWIGAEGGKIFEFDAKSLALVKDHSLELGHTTHISRIHATDGHLVSLSQFGLAERQPWHVRAAVHTLRDKASLVWEQKIPNEYRHPPLMAFADEQSAIAVNQGHSVFLWRCG</sequence>
<protein>
    <submittedName>
        <fullName evidence="1">Uncharacterized protein</fullName>
    </submittedName>
</protein>
<evidence type="ECO:0000313" key="1">
    <source>
        <dbReference type="EMBL" id="OWA53803.1"/>
    </source>
</evidence>